<name>A0A085UA52_YERRU</name>
<dbReference type="NCBIfam" id="TIGR02212">
    <property type="entry name" value="lolCE"/>
    <property type="match status" value="1"/>
</dbReference>
<keyword evidence="3" id="KW-0813">Transport</keyword>
<dbReference type="NCBIfam" id="NF008076">
    <property type="entry name" value="PRK10814.1"/>
    <property type="match status" value="1"/>
</dbReference>
<reference evidence="12 13" key="2">
    <citation type="submission" date="2018-06" db="EMBL/GenBank/DDBJ databases">
        <authorList>
            <consortium name="Pathogen Informatics"/>
            <person name="Doyle S."/>
        </authorList>
    </citation>
    <scope>NUCLEOTIDE SEQUENCE [LARGE SCALE GENOMIC DNA]</scope>
    <source>
        <strain evidence="12 13">NCTC10476</strain>
    </source>
</reference>
<evidence type="ECO:0000256" key="4">
    <source>
        <dbReference type="ARBA" id="ARBA00022475"/>
    </source>
</evidence>
<comment type="subcellular location">
    <subcellularLocation>
        <location evidence="1">Cell membrane</location>
        <topology evidence="1">Multi-pass membrane protein</topology>
    </subcellularLocation>
</comment>
<feature type="domain" description="ABC3 transporter permease C-terminal" evidence="9">
    <location>
        <begin position="271"/>
        <end position="392"/>
    </location>
</feature>
<dbReference type="Proteomes" id="UP000255169">
    <property type="component" value="Unassembled WGS sequence"/>
</dbReference>
<evidence type="ECO:0000256" key="3">
    <source>
        <dbReference type="ARBA" id="ARBA00022448"/>
    </source>
</evidence>
<evidence type="ECO:0000256" key="6">
    <source>
        <dbReference type="ARBA" id="ARBA00022989"/>
    </source>
</evidence>
<dbReference type="RefSeq" id="WP_004719033.1">
    <property type="nucleotide sequence ID" value="NZ_CABIHR010000031.1"/>
</dbReference>
<dbReference type="Pfam" id="PF02687">
    <property type="entry name" value="FtsX"/>
    <property type="match status" value="1"/>
</dbReference>
<feature type="transmembrane region" description="Helical" evidence="8">
    <location>
        <begin position="267"/>
        <end position="292"/>
    </location>
</feature>
<dbReference type="STRING" id="29486.UGYR_00365"/>
<dbReference type="GeneID" id="66879202"/>
<evidence type="ECO:0000256" key="7">
    <source>
        <dbReference type="ARBA" id="ARBA00023136"/>
    </source>
</evidence>
<dbReference type="EMBL" id="LN681231">
    <property type="protein sequence ID" value="CEK27246.1"/>
    <property type="molecule type" value="Genomic_DNA"/>
</dbReference>
<keyword evidence="6 8" id="KW-1133">Transmembrane helix</keyword>
<keyword evidence="5 8" id="KW-0812">Transmembrane</keyword>
<keyword evidence="13" id="KW-1185">Reference proteome</keyword>
<evidence type="ECO:0000313" key="13">
    <source>
        <dbReference type="Proteomes" id="UP000255169"/>
    </source>
</evidence>
<sequence length="400" mass="43385">MYQPVALFIGLRYMRGRASDRFGRFVSWLSTIGITLGVMALITVLSVMNGFERDLQNNILGLMPQALITTPKGALDPEKIPASALKNLSGVSDIVPLTTGEVVLQSPRSVNVGVMLGINPDQHEPLSDSLVNVHLRDLQPGQYNLIMGEKLAGKLGVSRGETIRLMVPSASQFTPMGRIPSQRLFNVIGTFAAGSEVDDYQLLVNQQDASRLMRYPAGHITGWRLFLSHPLQVDNLSQQTLPEGTVWKDWRERKGELFQAVRMEKNMMGLLLSLIIAVAAFNIITSLGLLVMEKQGEVAILQTQGLTRRQIMLVFMVQGASAGIIGALLGAGLGILFASQLNVLMPLLGLLIDGGALPVAIDPLQVTVIALLAMAIALLSTLYPSWRAAAVQPAEALRYE</sequence>
<gene>
    <name evidence="12" type="primary">lolC</name>
    <name evidence="11" type="ORF">CSF007_7450</name>
    <name evidence="12" type="ORF">NCTC10476_00641</name>
</gene>
<dbReference type="Pfam" id="PF12704">
    <property type="entry name" value="MacB_PCD"/>
    <property type="match status" value="1"/>
</dbReference>
<dbReference type="eggNOG" id="COG4591">
    <property type="taxonomic scope" value="Bacteria"/>
</dbReference>
<dbReference type="InterPro" id="IPR011925">
    <property type="entry name" value="LolCE_TM"/>
</dbReference>
<evidence type="ECO:0000313" key="12">
    <source>
        <dbReference type="EMBL" id="SUP99411.1"/>
    </source>
</evidence>
<accession>A0A085UA52</accession>
<proteinExistence type="inferred from homology"/>
<keyword evidence="4" id="KW-1003">Cell membrane</keyword>
<evidence type="ECO:0000259" key="9">
    <source>
        <dbReference type="Pfam" id="PF02687"/>
    </source>
</evidence>
<dbReference type="InterPro" id="IPR003838">
    <property type="entry name" value="ABC3_permease_C"/>
</dbReference>
<keyword evidence="11" id="KW-0449">Lipoprotein</keyword>
<comment type="similarity">
    <text evidence="2">Belongs to the ABC-4 integral membrane protein family. LolC/E subfamily.</text>
</comment>
<evidence type="ECO:0000259" key="10">
    <source>
        <dbReference type="Pfam" id="PF12704"/>
    </source>
</evidence>
<dbReference type="InterPro" id="IPR025857">
    <property type="entry name" value="MacB_PCD"/>
</dbReference>
<reference evidence="11" key="1">
    <citation type="journal article" date="2015" name="Genome Announc.">
        <title>Complete Genome Sequence of Yersinia ruckeri Strain CSF007-82, Etiologic Agent of Red Mouth Disease in Salmonid Fish.</title>
        <authorList>
            <person name="Nelson M.C."/>
            <person name="LaPatra S.E."/>
            <person name="Welch T.J."/>
            <person name="Graf J."/>
        </authorList>
    </citation>
    <scope>NUCLEOTIDE SEQUENCE</scope>
    <source>
        <strain evidence="11">CSF007-82</strain>
    </source>
</reference>
<protein>
    <submittedName>
        <fullName evidence="11">Lipoprotein releasing system transmembrane protein LolC</fullName>
    </submittedName>
    <submittedName>
        <fullName evidence="12">Outer membrane-specific lipoprotein transporter subunit LolC</fullName>
    </submittedName>
</protein>
<evidence type="ECO:0000313" key="11">
    <source>
        <dbReference type="EMBL" id="CEK27246.1"/>
    </source>
</evidence>
<dbReference type="PANTHER" id="PTHR30489">
    <property type="entry name" value="LIPOPROTEIN-RELEASING SYSTEM TRANSMEMBRANE PROTEIN LOLE"/>
    <property type="match status" value="1"/>
</dbReference>
<feature type="transmembrane region" description="Helical" evidence="8">
    <location>
        <begin position="25"/>
        <end position="48"/>
    </location>
</feature>
<dbReference type="InterPro" id="IPR051447">
    <property type="entry name" value="Lipoprotein-release_system"/>
</dbReference>
<feature type="transmembrane region" description="Helical" evidence="8">
    <location>
        <begin position="313"/>
        <end position="337"/>
    </location>
</feature>
<dbReference type="PANTHER" id="PTHR30489:SF8">
    <property type="entry name" value="LIPOPROTEIN-RELEASING SYSTEM TRANSMEMBRANE PROTEIN LOLC"/>
    <property type="match status" value="1"/>
</dbReference>
<feature type="domain" description="MacB-like periplasmic core" evidence="10">
    <location>
        <begin position="27"/>
        <end position="213"/>
    </location>
</feature>
<dbReference type="GO" id="GO:0098797">
    <property type="term" value="C:plasma membrane protein complex"/>
    <property type="evidence" value="ECO:0007669"/>
    <property type="project" value="TreeGrafter"/>
</dbReference>
<keyword evidence="7 8" id="KW-0472">Membrane</keyword>
<dbReference type="PATRIC" id="fig|29486.44.peg.780"/>
<evidence type="ECO:0000256" key="8">
    <source>
        <dbReference type="SAM" id="Phobius"/>
    </source>
</evidence>
<evidence type="ECO:0000256" key="2">
    <source>
        <dbReference type="ARBA" id="ARBA00005236"/>
    </source>
</evidence>
<dbReference type="AlphaFoldDB" id="A0A085UA52"/>
<dbReference type="GO" id="GO:0044874">
    <property type="term" value="P:lipoprotein localization to outer membrane"/>
    <property type="evidence" value="ECO:0007669"/>
    <property type="project" value="TreeGrafter"/>
</dbReference>
<dbReference type="OrthoDB" id="9808461at2"/>
<dbReference type="EMBL" id="UHJG01000001">
    <property type="protein sequence ID" value="SUP99411.1"/>
    <property type="molecule type" value="Genomic_DNA"/>
</dbReference>
<dbReference type="GO" id="GO:0042953">
    <property type="term" value="P:lipoprotein transport"/>
    <property type="evidence" value="ECO:0007669"/>
    <property type="project" value="InterPro"/>
</dbReference>
<evidence type="ECO:0000256" key="5">
    <source>
        <dbReference type="ARBA" id="ARBA00022692"/>
    </source>
</evidence>
<feature type="transmembrane region" description="Helical" evidence="8">
    <location>
        <begin position="368"/>
        <end position="386"/>
    </location>
</feature>
<dbReference type="KEGG" id="yrb:UGYR_00365"/>
<organism evidence="11">
    <name type="scientific">Yersinia ruckeri</name>
    <dbReference type="NCBI Taxonomy" id="29486"/>
    <lineage>
        <taxon>Bacteria</taxon>
        <taxon>Pseudomonadati</taxon>
        <taxon>Pseudomonadota</taxon>
        <taxon>Gammaproteobacteria</taxon>
        <taxon>Enterobacterales</taxon>
        <taxon>Yersiniaceae</taxon>
        <taxon>Yersinia</taxon>
    </lineage>
</organism>
<evidence type="ECO:0000256" key="1">
    <source>
        <dbReference type="ARBA" id="ARBA00004651"/>
    </source>
</evidence>